<dbReference type="InterPro" id="IPR013249">
    <property type="entry name" value="RNA_pol_sigma70_r4_t2"/>
</dbReference>
<dbReference type="PANTHER" id="PTHR43133:SF57">
    <property type="entry name" value="RNA POLYMERASE SIGMA-70 FACTOR"/>
    <property type="match status" value="1"/>
</dbReference>
<dbReference type="Pfam" id="PF04542">
    <property type="entry name" value="Sigma70_r2"/>
    <property type="match status" value="1"/>
</dbReference>
<dbReference type="Pfam" id="PF08281">
    <property type="entry name" value="Sigma70_r4_2"/>
    <property type="match status" value="1"/>
</dbReference>
<evidence type="ECO:0000256" key="1">
    <source>
        <dbReference type="ARBA" id="ARBA00010641"/>
    </source>
</evidence>
<dbReference type="CDD" id="cd06171">
    <property type="entry name" value="Sigma70_r4"/>
    <property type="match status" value="1"/>
</dbReference>
<dbReference type="AlphaFoldDB" id="A0A2M7AM28"/>
<dbReference type="GO" id="GO:0003677">
    <property type="term" value="F:DNA binding"/>
    <property type="evidence" value="ECO:0007669"/>
    <property type="project" value="InterPro"/>
</dbReference>
<name>A0A2M7AM28_UNCKA</name>
<accession>A0A2M7AM28</accession>
<feature type="domain" description="RNA polymerase sigma factor 70 region 4 type 2" evidence="6">
    <location>
        <begin position="127"/>
        <end position="177"/>
    </location>
</feature>
<evidence type="ECO:0000256" key="4">
    <source>
        <dbReference type="ARBA" id="ARBA00023163"/>
    </source>
</evidence>
<comment type="caution">
    <text evidence="7">The sequence shown here is derived from an EMBL/GenBank/DDBJ whole genome shotgun (WGS) entry which is preliminary data.</text>
</comment>
<evidence type="ECO:0000259" key="5">
    <source>
        <dbReference type="Pfam" id="PF04542"/>
    </source>
</evidence>
<gene>
    <name evidence="7" type="ORF">COS81_04030</name>
</gene>
<dbReference type="SUPFAM" id="SSF88946">
    <property type="entry name" value="Sigma2 domain of RNA polymerase sigma factors"/>
    <property type="match status" value="1"/>
</dbReference>
<dbReference type="SUPFAM" id="SSF88659">
    <property type="entry name" value="Sigma3 and sigma4 domains of RNA polymerase sigma factors"/>
    <property type="match status" value="1"/>
</dbReference>
<dbReference type="InterPro" id="IPR039425">
    <property type="entry name" value="RNA_pol_sigma-70-like"/>
</dbReference>
<dbReference type="GO" id="GO:0016987">
    <property type="term" value="F:sigma factor activity"/>
    <property type="evidence" value="ECO:0007669"/>
    <property type="project" value="UniProtKB-KW"/>
</dbReference>
<dbReference type="Gene3D" id="1.10.1740.10">
    <property type="match status" value="1"/>
</dbReference>
<evidence type="ECO:0000256" key="3">
    <source>
        <dbReference type="ARBA" id="ARBA00023082"/>
    </source>
</evidence>
<reference evidence="8" key="1">
    <citation type="submission" date="2017-09" db="EMBL/GenBank/DDBJ databases">
        <title>Depth-based differentiation of microbial function through sediment-hosted aquifers and enrichment of novel symbionts in the deep terrestrial subsurface.</title>
        <authorList>
            <person name="Probst A.J."/>
            <person name="Ladd B."/>
            <person name="Jarett J.K."/>
            <person name="Geller-Mcgrath D.E."/>
            <person name="Sieber C.M.K."/>
            <person name="Emerson J.B."/>
            <person name="Anantharaman K."/>
            <person name="Thomas B.C."/>
            <person name="Malmstrom R."/>
            <person name="Stieglmeier M."/>
            <person name="Klingl A."/>
            <person name="Woyke T."/>
            <person name="Ryan C.M."/>
            <person name="Banfield J.F."/>
        </authorList>
    </citation>
    <scope>NUCLEOTIDE SEQUENCE [LARGE SCALE GENOMIC DNA]</scope>
</reference>
<evidence type="ECO:0000313" key="8">
    <source>
        <dbReference type="Proteomes" id="UP000229916"/>
    </source>
</evidence>
<protein>
    <submittedName>
        <fullName evidence="7">RNA polymerase subunit sigma-24</fullName>
    </submittedName>
</protein>
<comment type="similarity">
    <text evidence="1">Belongs to the sigma-70 factor family. ECF subfamily.</text>
</comment>
<dbReference type="InterPro" id="IPR014284">
    <property type="entry name" value="RNA_pol_sigma-70_dom"/>
</dbReference>
<dbReference type="GO" id="GO:0006352">
    <property type="term" value="P:DNA-templated transcription initiation"/>
    <property type="evidence" value="ECO:0007669"/>
    <property type="project" value="InterPro"/>
</dbReference>
<keyword evidence="2" id="KW-0805">Transcription regulation</keyword>
<keyword evidence="3" id="KW-0731">Sigma factor</keyword>
<dbReference type="Gene3D" id="1.10.10.10">
    <property type="entry name" value="Winged helix-like DNA-binding domain superfamily/Winged helix DNA-binding domain"/>
    <property type="match status" value="1"/>
</dbReference>
<dbReference type="InterPro" id="IPR013324">
    <property type="entry name" value="RNA_pol_sigma_r3/r4-like"/>
</dbReference>
<dbReference type="PANTHER" id="PTHR43133">
    <property type="entry name" value="RNA POLYMERASE ECF-TYPE SIGMA FACTO"/>
    <property type="match status" value="1"/>
</dbReference>
<feature type="domain" description="RNA polymerase sigma-70 region 2" evidence="5">
    <location>
        <begin position="29"/>
        <end position="96"/>
    </location>
</feature>
<sequence>MLGDGDFRSLSEEELVEKAKEIPHAFGYLYEIYIDKIYNFIFYRTFDRDVSEDLTHTVFEKVLTNIKSYQKGTSSFAAWIFRIARNQLIDYYRKKKSLPLSEEMESKLFSEDDLLAQLVKGEKQEKVFMAVSNLSKDQREVINLRYKEDLSNKEIAQIIGRSEGAVKAILHRAVENLRRRLNHEES</sequence>
<evidence type="ECO:0000259" key="6">
    <source>
        <dbReference type="Pfam" id="PF08281"/>
    </source>
</evidence>
<dbReference type="EMBL" id="PEWD01000077">
    <property type="protein sequence ID" value="PIU68404.1"/>
    <property type="molecule type" value="Genomic_DNA"/>
</dbReference>
<dbReference type="Proteomes" id="UP000229916">
    <property type="component" value="Unassembled WGS sequence"/>
</dbReference>
<organism evidence="7 8">
    <name type="scientific">candidate division WWE3 bacterium CG06_land_8_20_14_3_00_42_16</name>
    <dbReference type="NCBI Taxonomy" id="1975083"/>
    <lineage>
        <taxon>Bacteria</taxon>
        <taxon>Katanobacteria</taxon>
    </lineage>
</organism>
<evidence type="ECO:0000256" key="2">
    <source>
        <dbReference type="ARBA" id="ARBA00023015"/>
    </source>
</evidence>
<dbReference type="InterPro" id="IPR007627">
    <property type="entry name" value="RNA_pol_sigma70_r2"/>
</dbReference>
<keyword evidence="4" id="KW-0804">Transcription</keyword>
<dbReference type="NCBIfam" id="TIGR02937">
    <property type="entry name" value="sigma70-ECF"/>
    <property type="match status" value="1"/>
</dbReference>
<dbReference type="InterPro" id="IPR013325">
    <property type="entry name" value="RNA_pol_sigma_r2"/>
</dbReference>
<dbReference type="InterPro" id="IPR036388">
    <property type="entry name" value="WH-like_DNA-bd_sf"/>
</dbReference>
<proteinExistence type="inferred from homology"/>
<evidence type="ECO:0000313" key="7">
    <source>
        <dbReference type="EMBL" id="PIU68404.1"/>
    </source>
</evidence>